<dbReference type="SUPFAM" id="SSF54184">
    <property type="entry name" value="Penicillin-binding protein 2x (pbp-2x), c-terminal domain"/>
    <property type="match status" value="1"/>
</dbReference>
<dbReference type="Gene3D" id="3.40.710.10">
    <property type="entry name" value="DD-peptidase/beta-lactamase superfamily"/>
    <property type="match status" value="1"/>
</dbReference>
<dbReference type="GO" id="GO:0071555">
    <property type="term" value="P:cell wall organization"/>
    <property type="evidence" value="ECO:0007669"/>
    <property type="project" value="TreeGrafter"/>
</dbReference>
<gene>
    <name evidence="6" type="ordered locus">Turpa_4119</name>
</gene>
<evidence type="ECO:0000256" key="1">
    <source>
        <dbReference type="ARBA" id="ARBA00004370"/>
    </source>
</evidence>
<dbReference type="Pfam" id="PF03717">
    <property type="entry name" value="PBP_dimer"/>
    <property type="match status" value="1"/>
</dbReference>
<keyword evidence="7" id="KW-1185">Reference proteome</keyword>
<dbReference type="EMBL" id="CP002959">
    <property type="protein sequence ID" value="AFM14752.1"/>
    <property type="molecule type" value="Genomic_DNA"/>
</dbReference>
<keyword evidence="3" id="KW-0472">Membrane</keyword>
<dbReference type="PANTHER" id="PTHR30627:SF1">
    <property type="entry name" value="PEPTIDOGLYCAN D,D-TRANSPEPTIDASE FTSI"/>
    <property type="match status" value="1"/>
</dbReference>
<dbReference type="Pfam" id="PF00905">
    <property type="entry name" value="Transpeptidase"/>
    <property type="match status" value="1"/>
</dbReference>
<evidence type="ECO:0000313" key="6">
    <source>
        <dbReference type="EMBL" id="AFM14752.1"/>
    </source>
</evidence>
<keyword evidence="2" id="KW-0645">Protease</keyword>
<dbReference type="AlphaFoldDB" id="I4BBU5"/>
<dbReference type="Proteomes" id="UP000006048">
    <property type="component" value="Chromosome"/>
</dbReference>
<dbReference type="Gene3D" id="3.90.1310.10">
    <property type="entry name" value="Penicillin-binding protein 2a (Domain 2)"/>
    <property type="match status" value="1"/>
</dbReference>
<evidence type="ECO:0000313" key="7">
    <source>
        <dbReference type="Proteomes" id="UP000006048"/>
    </source>
</evidence>
<keyword evidence="2" id="KW-0378">Hydrolase</keyword>
<name>I4BBU5_TURPD</name>
<dbReference type="STRING" id="869212.Turpa_4119"/>
<evidence type="ECO:0000259" key="5">
    <source>
        <dbReference type="Pfam" id="PF03717"/>
    </source>
</evidence>
<organism evidence="6 7">
    <name type="scientific">Turneriella parva (strain ATCC BAA-1111 / DSM 21527 / NCTC 11395 / H)</name>
    <name type="common">Leptospira parva</name>
    <dbReference type="NCBI Taxonomy" id="869212"/>
    <lineage>
        <taxon>Bacteria</taxon>
        <taxon>Pseudomonadati</taxon>
        <taxon>Spirochaetota</taxon>
        <taxon>Spirochaetia</taxon>
        <taxon>Leptospirales</taxon>
        <taxon>Leptospiraceae</taxon>
        <taxon>Turneriella</taxon>
    </lineage>
</organism>
<protein>
    <submittedName>
        <fullName evidence="6">Penicillin-binding protein transpeptidase</fullName>
    </submittedName>
</protein>
<dbReference type="InterPro" id="IPR005311">
    <property type="entry name" value="PBP_dimer"/>
</dbReference>
<dbReference type="InterPro" id="IPR050515">
    <property type="entry name" value="Beta-lactam/transpept"/>
</dbReference>
<dbReference type="RefSeq" id="WP_014805227.1">
    <property type="nucleotide sequence ID" value="NC_018020.1"/>
</dbReference>
<proteinExistence type="predicted"/>
<dbReference type="GO" id="GO:0008658">
    <property type="term" value="F:penicillin binding"/>
    <property type="evidence" value="ECO:0007669"/>
    <property type="project" value="InterPro"/>
</dbReference>
<feature type="domain" description="Penicillin-binding protein dimerisation" evidence="5">
    <location>
        <begin position="54"/>
        <end position="192"/>
    </location>
</feature>
<dbReference type="GO" id="GO:0004180">
    <property type="term" value="F:carboxypeptidase activity"/>
    <property type="evidence" value="ECO:0007669"/>
    <property type="project" value="UniProtKB-KW"/>
</dbReference>
<dbReference type="GO" id="GO:0005886">
    <property type="term" value="C:plasma membrane"/>
    <property type="evidence" value="ECO:0007669"/>
    <property type="project" value="TreeGrafter"/>
</dbReference>
<dbReference type="KEGG" id="tpx:Turpa_4119"/>
<dbReference type="HOGENOM" id="CLU_009289_6_0_12"/>
<feature type="domain" description="Penicillin-binding protein transpeptidase" evidence="4">
    <location>
        <begin position="224"/>
        <end position="529"/>
    </location>
</feature>
<dbReference type="PANTHER" id="PTHR30627">
    <property type="entry name" value="PEPTIDOGLYCAN D,D-TRANSPEPTIDASE"/>
    <property type="match status" value="1"/>
</dbReference>
<comment type="subcellular location">
    <subcellularLocation>
        <location evidence="1">Membrane</location>
    </subcellularLocation>
</comment>
<keyword evidence="2" id="KW-0121">Carboxypeptidase</keyword>
<evidence type="ECO:0000259" key="4">
    <source>
        <dbReference type="Pfam" id="PF00905"/>
    </source>
</evidence>
<dbReference type="InterPro" id="IPR012338">
    <property type="entry name" value="Beta-lactam/transpept-like"/>
</dbReference>
<dbReference type="Gene3D" id="3.30.450.330">
    <property type="match status" value="1"/>
</dbReference>
<accession>I4BBU5</accession>
<dbReference type="SUPFAM" id="SSF56519">
    <property type="entry name" value="Penicillin binding protein dimerisation domain"/>
    <property type="match status" value="1"/>
</dbReference>
<dbReference type="SUPFAM" id="SSF56601">
    <property type="entry name" value="beta-lactamase/transpeptidase-like"/>
    <property type="match status" value="1"/>
</dbReference>
<evidence type="ECO:0000256" key="3">
    <source>
        <dbReference type="ARBA" id="ARBA00023136"/>
    </source>
</evidence>
<evidence type="ECO:0000256" key="2">
    <source>
        <dbReference type="ARBA" id="ARBA00022645"/>
    </source>
</evidence>
<sequence length="626" mass="69446">MIDGKQQRTQSEFALRYKVALLAFLLLFGVLAFRAIELAIASPLPKSVLEQAQKVRRGVIFDARGHELAISRDTVSVGIKPLEARLQLEGLDILARVTGTPKAELVQKIKTSDKFFYLKRKMPLEEAAPLRKLDLAGLVLQNEPDRYYPNQKLASQIIGFTGLDGEGLSGIEFSQNQTLSHLRTDSQDFIGQNVHLTINSYVQHQLEKTLAAGLEDSMSKHAMGVIIESQTGKILAMSSQPDFDPNQSNKFPEENWKNLPISFQYEPGSTFKIFTMAALLRENLLNANQKYNCPGYFDYKGRRVSCTREHGIQDFTDVMKNSCNFGVITASWQLPVLKLYENLKAFGIGTLSEIQLPGEARGYLASPKDWDYYLKMSIPIGHGVSVTPLQLALAANAIANDGKLMPPMIIDKVSDAQGRVIERFVPQEKYRVASVDNAQQIRRTLREVVKSGTGAGADLGLKEFDVCGKTGTSIKSTRKGYDAKKYQASFVGFFPCEKPEITIMLMFDEPRGEYHQGATVAAPAFRRVLREIIPAIHVGEVSTVKPLPTPQYQSVASAPRPAPGDKNTMPDFRGFSKKELLFQVLSKFPGDHQVNGAGYVVQQSPEPGAKINAPYSFNFKLGFPDE</sequence>
<dbReference type="OrthoDB" id="9770103at2"/>
<reference evidence="6 7" key="1">
    <citation type="submission" date="2012-06" db="EMBL/GenBank/DDBJ databases">
        <title>The complete chromosome of genome of Turneriella parva DSM 21527.</title>
        <authorList>
            <consortium name="US DOE Joint Genome Institute (JGI-PGF)"/>
            <person name="Lucas S."/>
            <person name="Han J."/>
            <person name="Lapidus A."/>
            <person name="Bruce D."/>
            <person name="Goodwin L."/>
            <person name="Pitluck S."/>
            <person name="Peters L."/>
            <person name="Kyrpides N."/>
            <person name="Mavromatis K."/>
            <person name="Ivanova N."/>
            <person name="Mikhailova N."/>
            <person name="Chertkov O."/>
            <person name="Detter J.C."/>
            <person name="Tapia R."/>
            <person name="Han C."/>
            <person name="Land M."/>
            <person name="Hauser L."/>
            <person name="Markowitz V."/>
            <person name="Cheng J.-F."/>
            <person name="Hugenholtz P."/>
            <person name="Woyke T."/>
            <person name="Wu D."/>
            <person name="Gronow S."/>
            <person name="Wellnitz S."/>
            <person name="Brambilla E."/>
            <person name="Klenk H.-P."/>
            <person name="Eisen J.A."/>
        </authorList>
    </citation>
    <scope>NUCLEOTIDE SEQUENCE [LARGE SCALE GENOMIC DNA]</scope>
    <source>
        <strain evidence="7">ATCC BAA-1111 / DSM 21527 / NCTC 11395 / H</strain>
    </source>
</reference>
<dbReference type="InterPro" id="IPR036138">
    <property type="entry name" value="PBP_dimer_sf"/>
</dbReference>
<dbReference type="InterPro" id="IPR001460">
    <property type="entry name" value="PCN-bd_Tpept"/>
</dbReference>